<dbReference type="GO" id="GO:0003755">
    <property type="term" value="F:peptidyl-prolyl cis-trans isomerase activity"/>
    <property type="evidence" value="ECO:0007669"/>
    <property type="project" value="UniProtKB-UniRule"/>
</dbReference>
<dbReference type="InterPro" id="IPR020892">
    <property type="entry name" value="Cyclophilin-type_PPIase_CS"/>
</dbReference>
<dbReference type="PANTHER" id="PTHR45625">
    <property type="entry name" value="PEPTIDYL-PROLYL CIS-TRANS ISOMERASE-RELATED"/>
    <property type="match status" value="1"/>
</dbReference>
<evidence type="ECO:0000256" key="2">
    <source>
        <dbReference type="ARBA" id="ARBA00023110"/>
    </source>
</evidence>
<dbReference type="PROSITE" id="PS50072">
    <property type="entry name" value="CSA_PPIASE_2"/>
    <property type="match status" value="1"/>
</dbReference>
<keyword evidence="3 4" id="KW-0413">Isomerase</keyword>
<feature type="signal peptide" evidence="4">
    <location>
        <begin position="1"/>
        <end position="17"/>
    </location>
</feature>
<protein>
    <recommendedName>
        <fullName evidence="4">Peptidyl-prolyl cis-trans isomerase</fullName>
        <shortName evidence="4">PPIase</shortName>
        <ecNumber evidence="4">5.2.1.8</ecNumber>
    </recommendedName>
</protein>
<feature type="chain" id="PRO_5015798860" description="Peptidyl-prolyl cis-trans isomerase" evidence="4">
    <location>
        <begin position="18"/>
        <end position="199"/>
    </location>
</feature>
<dbReference type="InterPro" id="IPR044666">
    <property type="entry name" value="Cyclophilin_A-like"/>
</dbReference>
<comment type="catalytic activity">
    <reaction evidence="4">
        <text>[protein]-peptidylproline (omega=180) = [protein]-peptidylproline (omega=0)</text>
        <dbReference type="Rhea" id="RHEA:16237"/>
        <dbReference type="Rhea" id="RHEA-COMP:10747"/>
        <dbReference type="Rhea" id="RHEA-COMP:10748"/>
        <dbReference type="ChEBI" id="CHEBI:83833"/>
        <dbReference type="ChEBI" id="CHEBI:83834"/>
        <dbReference type="EC" id="5.2.1.8"/>
    </reaction>
</comment>
<evidence type="ECO:0000256" key="4">
    <source>
        <dbReference type="RuleBase" id="RU363019"/>
    </source>
</evidence>
<feature type="domain" description="PPIase cyclophilin-type" evidence="5">
    <location>
        <begin position="41"/>
        <end position="199"/>
    </location>
</feature>
<dbReference type="InterPro" id="IPR002130">
    <property type="entry name" value="Cyclophilin-type_PPIase_dom"/>
</dbReference>
<dbReference type="Proteomes" id="UP000249061">
    <property type="component" value="Unassembled WGS sequence"/>
</dbReference>
<proteinExistence type="inferred from homology"/>
<keyword evidence="4" id="KW-0732">Signal</keyword>
<evidence type="ECO:0000256" key="3">
    <source>
        <dbReference type="ARBA" id="ARBA00023235"/>
    </source>
</evidence>
<keyword evidence="2 4" id="KW-0697">Rotamase</keyword>
<dbReference type="EC" id="5.2.1.8" evidence="4"/>
<dbReference type="GO" id="GO:0006457">
    <property type="term" value="P:protein folding"/>
    <property type="evidence" value="ECO:0007669"/>
    <property type="project" value="InterPro"/>
</dbReference>
<dbReference type="AlphaFoldDB" id="A0A2W5T3Z9"/>
<accession>A0A2W5T3Z9</accession>
<name>A0A2W5T3Z9_9BACT</name>
<dbReference type="PANTHER" id="PTHR45625:SF4">
    <property type="entry name" value="PEPTIDYLPROLYL ISOMERASE DOMAIN AND WD REPEAT-CONTAINING PROTEIN 1"/>
    <property type="match status" value="1"/>
</dbReference>
<dbReference type="Gene3D" id="2.40.100.10">
    <property type="entry name" value="Cyclophilin-like"/>
    <property type="match status" value="1"/>
</dbReference>
<evidence type="ECO:0000256" key="1">
    <source>
        <dbReference type="ARBA" id="ARBA00007365"/>
    </source>
</evidence>
<gene>
    <name evidence="6" type="ORF">DI536_20845</name>
</gene>
<comment type="similarity">
    <text evidence="1 4">Belongs to the cyclophilin-type PPIase family.</text>
</comment>
<dbReference type="Pfam" id="PF00160">
    <property type="entry name" value="Pro_isomerase"/>
    <property type="match status" value="1"/>
</dbReference>
<dbReference type="EMBL" id="QFQP01000019">
    <property type="protein sequence ID" value="PZR09792.1"/>
    <property type="molecule type" value="Genomic_DNA"/>
</dbReference>
<evidence type="ECO:0000313" key="6">
    <source>
        <dbReference type="EMBL" id="PZR09792.1"/>
    </source>
</evidence>
<evidence type="ECO:0000259" key="5">
    <source>
        <dbReference type="PROSITE" id="PS50072"/>
    </source>
</evidence>
<organism evidence="6 7">
    <name type="scientific">Archangium gephyra</name>
    <dbReference type="NCBI Taxonomy" id="48"/>
    <lineage>
        <taxon>Bacteria</taxon>
        <taxon>Pseudomonadati</taxon>
        <taxon>Myxococcota</taxon>
        <taxon>Myxococcia</taxon>
        <taxon>Myxococcales</taxon>
        <taxon>Cystobacterineae</taxon>
        <taxon>Archangiaceae</taxon>
        <taxon>Archangium</taxon>
    </lineage>
</organism>
<comment type="function">
    <text evidence="4">PPIases accelerate the folding of proteins. It catalyzes the cis-trans isomerization of proline imidic peptide bonds in oligopeptides.</text>
</comment>
<sequence length="199" mass="21215">MTRLVLPLLLLSTPALAGEGKFTTAALKGKDLYATISTSKGDVVIHFFSKEAPKTVANFVGLAAGEKEFVDPATKKTVKRPYYDGLAFHRVITGFMIQGGDIEGTGRGGPGYTFEDEFQSGRGFDKTGLLAMANRGPATNGSQFFITVSTPTYLNGKHTIFGEVISGYDVVETIAAAPNDRVLMKKVTISEKAPKGATK</sequence>
<dbReference type="SUPFAM" id="SSF50891">
    <property type="entry name" value="Cyclophilin-like"/>
    <property type="match status" value="1"/>
</dbReference>
<reference evidence="6 7" key="1">
    <citation type="submission" date="2017-08" db="EMBL/GenBank/DDBJ databases">
        <title>Infants hospitalized years apart are colonized by the same room-sourced microbial strains.</title>
        <authorList>
            <person name="Brooks B."/>
            <person name="Olm M.R."/>
            <person name="Firek B.A."/>
            <person name="Baker R."/>
            <person name="Thomas B.C."/>
            <person name="Morowitz M.J."/>
            <person name="Banfield J.F."/>
        </authorList>
    </citation>
    <scope>NUCLEOTIDE SEQUENCE [LARGE SCALE GENOMIC DNA]</scope>
    <source>
        <strain evidence="6">S2_003_000_R2_14</strain>
    </source>
</reference>
<dbReference type="CDD" id="cd00317">
    <property type="entry name" value="cyclophilin"/>
    <property type="match status" value="1"/>
</dbReference>
<comment type="caution">
    <text evidence="6">The sequence shown here is derived from an EMBL/GenBank/DDBJ whole genome shotgun (WGS) entry which is preliminary data.</text>
</comment>
<dbReference type="PRINTS" id="PR00153">
    <property type="entry name" value="CSAPPISMRASE"/>
</dbReference>
<dbReference type="InterPro" id="IPR029000">
    <property type="entry name" value="Cyclophilin-like_dom_sf"/>
</dbReference>
<dbReference type="PROSITE" id="PS00170">
    <property type="entry name" value="CSA_PPIASE_1"/>
    <property type="match status" value="1"/>
</dbReference>
<evidence type="ECO:0000313" key="7">
    <source>
        <dbReference type="Proteomes" id="UP000249061"/>
    </source>
</evidence>